<evidence type="ECO:0000256" key="1">
    <source>
        <dbReference type="PIRSR" id="PIRSR000440-1"/>
    </source>
</evidence>
<dbReference type="Pfam" id="PF00302">
    <property type="entry name" value="CAT"/>
    <property type="match status" value="1"/>
</dbReference>
<dbReference type="InterPro" id="IPR023213">
    <property type="entry name" value="CAT-like_dom_sf"/>
</dbReference>
<dbReference type="PIRSF" id="PIRSF000440">
    <property type="entry name" value="CAT"/>
    <property type="match status" value="1"/>
</dbReference>
<gene>
    <name evidence="3" type="primary">cat3_1</name>
    <name evidence="3" type="ORF">NCTC13560_02656</name>
    <name evidence="2" type="ORF">SAMN05421682_103181</name>
</gene>
<dbReference type="PANTHER" id="PTHR38474:SF1">
    <property type="entry name" value="SLR0299 PROTEIN"/>
    <property type="match status" value="1"/>
</dbReference>
<dbReference type="EC" id="2.3.1.28" evidence="3"/>
<dbReference type="AlphaFoldDB" id="A0A381FDQ6"/>
<dbReference type="InterPro" id="IPR001707">
    <property type="entry name" value="Cmp_AcTrfase"/>
</dbReference>
<dbReference type="GeneID" id="303674057"/>
<feature type="active site" description="Proton acceptor" evidence="1">
    <location>
        <position position="186"/>
    </location>
</feature>
<dbReference type="OrthoDB" id="9801766at2"/>
<accession>A0A381FDQ6</accession>
<organism evidence="3 5">
    <name type="scientific">Chryseobacterium indoltheticum</name>
    <dbReference type="NCBI Taxonomy" id="254"/>
    <lineage>
        <taxon>Bacteria</taxon>
        <taxon>Pseudomonadati</taxon>
        <taxon>Bacteroidota</taxon>
        <taxon>Flavobacteriia</taxon>
        <taxon>Flavobacteriales</taxon>
        <taxon>Weeksellaceae</taxon>
        <taxon>Chryseobacterium group</taxon>
        <taxon>Chryseobacterium</taxon>
    </lineage>
</organism>
<evidence type="ECO:0000313" key="2">
    <source>
        <dbReference type="EMBL" id="SIQ21136.1"/>
    </source>
</evidence>
<dbReference type="SMART" id="SM01059">
    <property type="entry name" value="CAT"/>
    <property type="match status" value="1"/>
</dbReference>
<dbReference type="PANTHER" id="PTHR38474">
    <property type="entry name" value="SLR0299 PROTEIN"/>
    <property type="match status" value="1"/>
</dbReference>
<dbReference type="GO" id="GO:0008811">
    <property type="term" value="F:chloramphenicol O-acetyltransferase activity"/>
    <property type="evidence" value="ECO:0007669"/>
    <property type="project" value="UniProtKB-EC"/>
</dbReference>
<dbReference type="RefSeq" id="WP_076559137.1">
    <property type="nucleotide sequence ID" value="NZ_CP033929.1"/>
</dbReference>
<dbReference type="Gene3D" id="3.30.559.10">
    <property type="entry name" value="Chloramphenicol acetyltransferase-like domain"/>
    <property type="match status" value="1"/>
</dbReference>
<evidence type="ECO:0000313" key="5">
    <source>
        <dbReference type="Proteomes" id="UP000255231"/>
    </source>
</evidence>
<keyword evidence="3" id="KW-0012">Acyltransferase</keyword>
<reference evidence="2 4" key="1">
    <citation type="submission" date="2017-01" db="EMBL/GenBank/DDBJ databases">
        <authorList>
            <person name="Varghese N."/>
            <person name="Submissions S."/>
        </authorList>
    </citation>
    <scope>NUCLEOTIDE SEQUENCE [LARGE SCALE GENOMIC DNA]</scope>
    <source>
        <strain evidence="2 4">ATCC 27950</strain>
    </source>
</reference>
<evidence type="ECO:0000313" key="3">
    <source>
        <dbReference type="EMBL" id="SUX44661.1"/>
    </source>
</evidence>
<dbReference type="EMBL" id="UFVS01000001">
    <property type="protein sequence ID" value="SUX44661.1"/>
    <property type="molecule type" value="Genomic_DNA"/>
</dbReference>
<reference evidence="3 5" key="2">
    <citation type="submission" date="2018-06" db="EMBL/GenBank/DDBJ databases">
        <authorList>
            <consortium name="Pathogen Informatics"/>
            <person name="Doyle S."/>
        </authorList>
    </citation>
    <scope>NUCLEOTIDE SEQUENCE [LARGE SCALE GENOMIC DNA]</scope>
    <source>
        <strain evidence="3 5">NCTC13560</strain>
    </source>
</reference>
<dbReference type="KEGG" id="cil:EG358_10125"/>
<name>A0A381FDQ6_9FLAO</name>
<dbReference type="SUPFAM" id="SSF52777">
    <property type="entry name" value="CoA-dependent acyltransferases"/>
    <property type="match status" value="1"/>
</dbReference>
<dbReference type="Proteomes" id="UP000255231">
    <property type="component" value="Unassembled WGS sequence"/>
</dbReference>
<dbReference type="EMBL" id="FTMF01000003">
    <property type="protein sequence ID" value="SIQ21136.1"/>
    <property type="molecule type" value="Genomic_DNA"/>
</dbReference>
<keyword evidence="4" id="KW-1185">Reference proteome</keyword>
<dbReference type="Proteomes" id="UP000185725">
    <property type="component" value="Unassembled WGS sequence"/>
</dbReference>
<keyword evidence="3" id="KW-0808">Transferase</keyword>
<proteinExistence type="predicted"/>
<protein>
    <submittedName>
        <fullName evidence="2">Chloramphenicol O-acetyltransferase type A</fullName>
    </submittedName>
    <submittedName>
        <fullName evidence="3">Chloramphenicol acetyltransferase 3</fullName>
        <ecNumber evidence="3">2.3.1.28</ecNumber>
    </submittedName>
</protein>
<evidence type="ECO:0000313" key="4">
    <source>
        <dbReference type="Proteomes" id="UP000185725"/>
    </source>
</evidence>
<sequence>MKQLIKLDDWKRKEHFQFFSKFEEPFFGVTINIDCTLAYQQAKEKGNSFFLYYLYRALKAANKIENFRYRIIDKEVYLFDQINASATINRPDETFGFSYMDYDKNEELFYQNAKEEIARVQQSKGLIPAGSGENVIHFSAVPWLDFNSLSHARSFTFPDSCPKISFGKITENNGKKLMSVSIHAHHGLMDGFHIGLFAEKFQELMNEN</sequence>